<accession>A0ABT7ZAC8</accession>
<organism evidence="1 2">
    <name type="scientific">Streptomyces ficellus</name>
    <dbReference type="NCBI Taxonomy" id="1977088"/>
    <lineage>
        <taxon>Bacteria</taxon>
        <taxon>Bacillati</taxon>
        <taxon>Actinomycetota</taxon>
        <taxon>Actinomycetes</taxon>
        <taxon>Kitasatosporales</taxon>
        <taxon>Streptomycetaceae</taxon>
        <taxon>Streptomyces</taxon>
    </lineage>
</organism>
<gene>
    <name evidence="1" type="ORF">QWM81_20800</name>
</gene>
<sequence>MFGVPKHQKFGFRHSFKISRRMNDRLFHWSCTCGAKGSHKRYEDAYQAGGSHVRNARR</sequence>
<comment type="caution">
    <text evidence="1">The sequence shown here is derived from an EMBL/GenBank/DDBJ whole genome shotgun (WGS) entry which is preliminary data.</text>
</comment>
<keyword evidence="2" id="KW-1185">Reference proteome</keyword>
<dbReference type="EMBL" id="JAUEPL010000033">
    <property type="protein sequence ID" value="MDN3296450.1"/>
    <property type="molecule type" value="Genomic_DNA"/>
</dbReference>
<proteinExistence type="predicted"/>
<evidence type="ECO:0000313" key="2">
    <source>
        <dbReference type="Proteomes" id="UP001174050"/>
    </source>
</evidence>
<dbReference type="Proteomes" id="UP001174050">
    <property type="component" value="Unassembled WGS sequence"/>
</dbReference>
<name>A0ABT7ZAC8_9ACTN</name>
<reference evidence="1" key="1">
    <citation type="submission" date="2023-06" db="EMBL/GenBank/DDBJ databases">
        <title>WGS-Sequencing of Streptomyces ficellus isolate 21 collected from sand in Gara Djebilet Iron Mine in Algeria.</title>
        <authorList>
            <person name="Zegers G.P."/>
            <person name="Gomez A."/>
            <person name="Gueddou A."/>
            <person name="Zahara A.F."/>
            <person name="Worth M."/>
            <person name="Sevigny J.L."/>
            <person name="Tisa L."/>
        </authorList>
    </citation>
    <scope>NUCLEOTIDE SEQUENCE</scope>
    <source>
        <strain evidence="1">AS11</strain>
    </source>
</reference>
<dbReference type="RefSeq" id="WP_290113687.1">
    <property type="nucleotide sequence ID" value="NZ_JAUEPL010000033.1"/>
</dbReference>
<protein>
    <submittedName>
        <fullName evidence="1">Uncharacterized protein</fullName>
    </submittedName>
</protein>
<evidence type="ECO:0000313" key="1">
    <source>
        <dbReference type="EMBL" id="MDN3296450.1"/>
    </source>
</evidence>